<organism evidence="1 2">
    <name type="scientific">Chlorovirus heliozoae</name>
    <dbReference type="NCBI Taxonomy" id="322019"/>
    <lineage>
        <taxon>Viruses</taxon>
        <taxon>Varidnaviria</taxon>
        <taxon>Bamfordvirae</taxon>
        <taxon>Nucleocytoviricota</taxon>
        <taxon>Megaviricetes</taxon>
        <taxon>Algavirales</taxon>
        <taxon>Phycodnaviridae</taxon>
        <taxon>Chlorovirus</taxon>
    </lineage>
</organism>
<sequence>MVSHGERWQKVTDVYQVQERAHGCFCSCFWNLDLNVHRCFPSNVPVEPHRVVQRAPYDGNHEPPQRDVYSLHLQHLSICKKSMIIM</sequence>
<proteinExistence type="predicted"/>
<evidence type="ECO:0000313" key="1">
    <source>
        <dbReference type="EMBL" id="ABT16962.1"/>
    </source>
</evidence>
<dbReference type="RefSeq" id="YP_001427309.1">
    <property type="nucleotide sequence ID" value="NC_008724.1"/>
</dbReference>
<accession>A7KA88</accession>
<protein>
    <submittedName>
        <fullName evidence="1">Uncharacterized protein z828R</fullName>
    </submittedName>
</protein>
<dbReference type="Proteomes" id="UP000202420">
    <property type="component" value="Segment"/>
</dbReference>
<gene>
    <name evidence="1" type="primary">z828R</name>
    <name evidence="1" type="ORF">ATCV1_z828R</name>
</gene>
<keyword evidence="2" id="KW-1185">Reference proteome</keyword>
<dbReference type="KEGG" id="vg:5470972"/>
<name>A7KA88_9PHYC</name>
<dbReference type="EMBL" id="EF101928">
    <property type="protein sequence ID" value="ABT16962.1"/>
    <property type="molecule type" value="Genomic_DNA"/>
</dbReference>
<reference evidence="1 2" key="1">
    <citation type="submission" date="2006-09" db="EMBL/GenBank/DDBJ databases">
        <title>Sequence and annotation of the 288-kb ATCV-1 virus that infects an endosymbiotic Chlorella strain of the heliozoon Acanthocystis turfacea.</title>
        <authorList>
            <person name="Fitzgerald L.A."/>
            <person name="Graves M.V."/>
            <person name="Li X."/>
            <person name="Pfitzner A.J.P."/>
            <person name="Hartigan J."/>
            <person name="Van Etten J.L."/>
        </authorList>
    </citation>
    <scope>NUCLEOTIDE SEQUENCE [LARGE SCALE GENOMIC DNA]</scope>
    <source>
        <strain evidence="1 2">ATCV-1</strain>
    </source>
</reference>
<dbReference type="GeneID" id="5470972"/>
<evidence type="ECO:0000313" key="2">
    <source>
        <dbReference type="Proteomes" id="UP000202420"/>
    </source>
</evidence>